<keyword evidence="2" id="KW-1185">Reference proteome</keyword>
<evidence type="ECO:0000313" key="1">
    <source>
        <dbReference type="EMBL" id="KAK0542075.1"/>
    </source>
</evidence>
<dbReference type="AlphaFoldDB" id="A0AAN6GKL9"/>
<proteinExistence type="predicted"/>
<comment type="caution">
    <text evidence="1">The sequence shown here is derived from an EMBL/GenBank/DDBJ whole genome shotgun (WGS) entry which is preliminary data.</text>
</comment>
<dbReference type="EMBL" id="JAPDMZ010000633">
    <property type="protein sequence ID" value="KAK0542075.1"/>
    <property type="molecule type" value="Genomic_DNA"/>
</dbReference>
<accession>A0AAN6GKL9</accession>
<evidence type="ECO:0000313" key="2">
    <source>
        <dbReference type="Proteomes" id="UP001176517"/>
    </source>
</evidence>
<dbReference type="Proteomes" id="UP001176517">
    <property type="component" value="Unassembled WGS sequence"/>
</dbReference>
<protein>
    <submittedName>
        <fullName evidence="1">Uncharacterized protein</fullName>
    </submittedName>
</protein>
<gene>
    <name evidence="1" type="ORF">OC846_006852</name>
</gene>
<reference evidence="1" key="1">
    <citation type="journal article" date="2023" name="PhytoFront">
        <title>Draft Genome Resources of Seven Strains of Tilletia horrida, Causal Agent of Kernel Smut of Rice.</title>
        <authorList>
            <person name="Khanal S."/>
            <person name="Antony Babu S."/>
            <person name="Zhou X.G."/>
        </authorList>
    </citation>
    <scope>NUCLEOTIDE SEQUENCE</scope>
    <source>
        <strain evidence="1">TX6</strain>
    </source>
</reference>
<organism evidence="1 2">
    <name type="scientific">Tilletia horrida</name>
    <dbReference type="NCBI Taxonomy" id="155126"/>
    <lineage>
        <taxon>Eukaryota</taxon>
        <taxon>Fungi</taxon>
        <taxon>Dikarya</taxon>
        <taxon>Basidiomycota</taxon>
        <taxon>Ustilaginomycotina</taxon>
        <taxon>Exobasidiomycetes</taxon>
        <taxon>Tilletiales</taxon>
        <taxon>Tilletiaceae</taxon>
        <taxon>Tilletia</taxon>
    </lineage>
</organism>
<feature type="non-terminal residue" evidence="1">
    <location>
        <position position="1"/>
    </location>
</feature>
<sequence length="165" mass="18306">KARMEGSLAHVRAMGEQMVEKQKKIRHLITEAATSQDTADLDIMRALVAKITALRHEMDEIQVDTNIIEAAVKRIVIPQNAEAFLQLTFRPLSLRPHQWPGAFVRNGAGLLYPREDKTNVSATIQTFESLFPAQVAYTAALKEQMAFEGGAPDTHFVKYAGETSA</sequence>
<name>A0AAN6GKL9_9BASI</name>